<accession>A0ABR6WU60</accession>
<dbReference type="InterPro" id="IPR011037">
    <property type="entry name" value="Pyrv_Knase-like_insert_dom_sf"/>
</dbReference>
<evidence type="ECO:0000313" key="2">
    <source>
        <dbReference type="EMBL" id="MBC3804157.1"/>
    </source>
</evidence>
<dbReference type="Pfam" id="PF03473">
    <property type="entry name" value="MOSC"/>
    <property type="match status" value="1"/>
</dbReference>
<dbReference type="EMBL" id="WJBC01000007">
    <property type="protein sequence ID" value="MBC3804157.1"/>
    <property type="molecule type" value="Genomic_DNA"/>
</dbReference>
<dbReference type="PANTHER" id="PTHR36930:SF1">
    <property type="entry name" value="MOSC DOMAIN-CONTAINING PROTEIN"/>
    <property type="match status" value="1"/>
</dbReference>
<dbReference type="InterPro" id="IPR005302">
    <property type="entry name" value="MoCF_Sase_C"/>
</dbReference>
<name>A0ABR6WU60_9FIRM</name>
<dbReference type="Gene3D" id="2.40.33.20">
    <property type="entry name" value="PK beta-barrel domain-like"/>
    <property type="match status" value="1"/>
</dbReference>
<keyword evidence="3" id="KW-1185">Reference proteome</keyword>
<dbReference type="Proteomes" id="UP000603234">
    <property type="component" value="Unassembled WGS sequence"/>
</dbReference>
<protein>
    <submittedName>
        <fullName evidence="2">MOSC domain-containing protein</fullName>
    </submittedName>
</protein>
<dbReference type="SUPFAM" id="SSF50800">
    <property type="entry name" value="PK beta-barrel domain-like"/>
    <property type="match status" value="1"/>
</dbReference>
<dbReference type="PANTHER" id="PTHR36930">
    <property type="entry name" value="METAL-SULFUR CLUSTER BIOSYNTHESIS PROTEINS YUAD-RELATED"/>
    <property type="match status" value="1"/>
</dbReference>
<comment type="caution">
    <text evidence="2">The sequence shown here is derived from an EMBL/GenBank/DDBJ whole genome shotgun (WGS) entry which is preliminary data.</text>
</comment>
<sequence length="143" mass="15406">MGLVEAINLSVSKGKTVRLEGPGRFIEGFGLEGDRHGGKEKRQVSLFGRDSIRRMEEIGANGLCSARFNENIITADIRLFELPVGTRLKIGETIQEISQVGKKCFGCEISSAEGQCPLADEVVFTAVIKGGVVKAGDPIEVQK</sequence>
<evidence type="ECO:0000259" key="1">
    <source>
        <dbReference type="PROSITE" id="PS51340"/>
    </source>
</evidence>
<feature type="domain" description="MOSC" evidence="1">
    <location>
        <begin position="17"/>
        <end position="142"/>
    </location>
</feature>
<dbReference type="PROSITE" id="PS51340">
    <property type="entry name" value="MOSC"/>
    <property type="match status" value="1"/>
</dbReference>
<gene>
    <name evidence="2" type="ORF">GH808_06865</name>
</gene>
<organism evidence="2 3">
    <name type="scientific">Acetobacterium fimetarium</name>
    <dbReference type="NCBI Taxonomy" id="52691"/>
    <lineage>
        <taxon>Bacteria</taxon>
        <taxon>Bacillati</taxon>
        <taxon>Bacillota</taxon>
        <taxon>Clostridia</taxon>
        <taxon>Eubacteriales</taxon>
        <taxon>Eubacteriaceae</taxon>
        <taxon>Acetobacterium</taxon>
    </lineage>
</organism>
<dbReference type="RefSeq" id="WP_186842041.1">
    <property type="nucleotide sequence ID" value="NZ_WJBC01000007.1"/>
</dbReference>
<dbReference type="InterPro" id="IPR052716">
    <property type="entry name" value="MOSC_domain"/>
</dbReference>
<evidence type="ECO:0000313" key="3">
    <source>
        <dbReference type="Proteomes" id="UP000603234"/>
    </source>
</evidence>
<reference evidence="2 3" key="1">
    <citation type="journal article" date="2020" name="mSystems">
        <title>Defining Genomic and Predicted Metabolic Features of the Acetobacterium Genus.</title>
        <authorList>
            <person name="Ross D.E."/>
            <person name="Marshall C.W."/>
            <person name="Gulliver D."/>
            <person name="May H.D."/>
            <person name="Norman R.S."/>
        </authorList>
    </citation>
    <scope>NUCLEOTIDE SEQUENCE [LARGE SCALE GENOMIC DNA]</scope>
    <source>
        <strain evidence="2 3">DSM 8238</strain>
    </source>
</reference>
<proteinExistence type="predicted"/>